<feature type="region of interest" description="Disordered" evidence="1">
    <location>
        <begin position="495"/>
        <end position="544"/>
    </location>
</feature>
<dbReference type="Proteomes" id="UP000800038">
    <property type="component" value="Unassembled WGS sequence"/>
</dbReference>
<evidence type="ECO:0000259" key="2">
    <source>
        <dbReference type="Pfam" id="PF15463"/>
    </source>
</evidence>
<sequence length="544" mass="60907">MHTFIQNRGGLSGSPQNGQPQAKPERQAIAANARIPMKQAPGTHQPQAQSGTPARGIGNAQNSSAVMQHAPQRRQSGQGHGQKHDPYDTDAESLDTTVNQSFVQIEDSQQIDQQHGQIVDLGEGSDDDDEDVEDVEDVEDYVDFDDYVLTEDDNHLLQREGIQDLTRDEQLAFLQQARLQNFRTIEGDSYPTTTNGEPSDRGGGQEPSSEYHNDAGPVSPSPQRPTVNNQFEHSFAPQPLQREQISNMPGLNHNPQMSSTLFQQSANIRDQQRSTAPLTQRSGQGFQYNAAALSSQPPNYSQVNPDIAPALSLHANTHSGTHGHTSKPLQHGQRQSSGHRVQFQSNIINPIEPPVPSKRPSFARVKAEPVIRQHPVVQQQPIEQAPIEYVQAAPECDYDRDTLFGMRYADLKNEDFDTNPHAKSPVLAKSVLQQPLVERLEFVQKNLDPGQQSDFFRSMPTTEWEDAGDWFLDQFQSIIQHMKQARQSKRKLAQEFEEEVEKRHKHVSKKQQQVEEAMGKMKTQGEGLVPRSPRPSKSPRPKRG</sequence>
<name>A0A6A5SIW3_9PLEO</name>
<feature type="domain" description="Extracellular mutant protein 11 C-terminal" evidence="2">
    <location>
        <begin position="397"/>
        <end position="528"/>
    </location>
</feature>
<dbReference type="AlphaFoldDB" id="A0A6A5SIW3"/>
<dbReference type="InterPro" id="IPR053029">
    <property type="entry name" value="RNA_pol_I-specific_init_factor"/>
</dbReference>
<dbReference type="PANTHER" id="PTHR28244">
    <property type="entry name" value="RNA POLYMERASE I-SPECIFIC TRANSCRIPTION INITIATION FACTOR RRN11"/>
    <property type="match status" value="1"/>
</dbReference>
<dbReference type="GO" id="GO:0001164">
    <property type="term" value="F:RNA polymerase I core promoter sequence-specific DNA binding"/>
    <property type="evidence" value="ECO:0007669"/>
    <property type="project" value="TreeGrafter"/>
</dbReference>
<feature type="region of interest" description="Disordered" evidence="1">
    <location>
        <begin position="313"/>
        <end position="340"/>
    </location>
</feature>
<evidence type="ECO:0000313" key="3">
    <source>
        <dbReference type="EMBL" id="KAF1939640.1"/>
    </source>
</evidence>
<feature type="region of interest" description="Disordered" evidence="1">
    <location>
        <begin position="1"/>
        <end position="92"/>
    </location>
</feature>
<dbReference type="InterPro" id="IPR029178">
    <property type="entry name" value="Ecm11_C"/>
</dbReference>
<proteinExistence type="predicted"/>
<dbReference type="PANTHER" id="PTHR28244:SF1">
    <property type="entry name" value="RNA POLYMERASE I-SPECIFIC TRANSCRIPTION INITIATION FACTOR RRN11"/>
    <property type="match status" value="1"/>
</dbReference>
<dbReference type="GO" id="GO:0070860">
    <property type="term" value="C:RNA polymerase I core factor complex"/>
    <property type="evidence" value="ECO:0007669"/>
    <property type="project" value="TreeGrafter"/>
</dbReference>
<dbReference type="GO" id="GO:0017025">
    <property type="term" value="F:TBP-class protein binding"/>
    <property type="evidence" value="ECO:0007669"/>
    <property type="project" value="TreeGrafter"/>
</dbReference>
<dbReference type="GO" id="GO:0042790">
    <property type="term" value="P:nucleolar large rRNA transcription by RNA polymerase I"/>
    <property type="evidence" value="ECO:0007669"/>
    <property type="project" value="TreeGrafter"/>
</dbReference>
<dbReference type="EMBL" id="ML976077">
    <property type="protein sequence ID" value="KAF1939640.1"/>
    <property type="molecule type" value="Genomic_DNA"/>
</dbReference>
<reference evidence="3" key="1">
    <citation type="journal article" date="2020" name="Stud. Mycol.">
        <title>101 Dothideomycetes genomes: a test case for predicting lifestyles and emergence of pathogens.</title>
        <authorList>
            <person name="Haridas S."/>
            <person name="Albert R."/>
            <person name="Binder M."/>
            <person name="Bloem J."/>
            <person name="Labutti K."/>
            <person name="Salamov A."/>
            <person name="Andreopoulos B."/>
            <person name="Baker S."/>
            <person name="Barry K."/>
            <person name="Bills G."/>
            <person name="Bluhm B."/>
            <person name="Cannon C."/>
            <person name="Castanera R."/>
            <person name="Culley D."/>
            <person name="Daum C."/>
            <person name="Ezra D."/>
            <person name="Gonzalez J."/>
            <person name="Henrissat B."/>
            <person name="Kuo A."/>
            <person name="Liang C."/>
            <person name="Lipzen A."/>
            <person name="Lutzoni F."/>
            <person name="Magnuson J."/>
            <person name="Mondo S."/>
            <person name="Nolan M."/>
            <person name="Ohm R."/>
            <person name="Pangilinan J."/>
            <person name="Park H.-J."/>
            <person name="Ramirez L."/>
            <person name="Alfaro M."/>
            <person name="Sun H."/>
            <person name="Tritt A."/>
            <person name="Yoshinaga Y."/>
            <person name="Zwiers L.-H."/>
            <person name="Turgeon B."/>
            <person name="Goodwin S."/>
            <person name="Spatafora J."/>
            <person name="Crous P."/>
            <person name="Grigoriev I."/>
        </authorList>
    </citation>
    <scope>NUCLEOTIDE SEQUENCE</scope>
    <source>
        <strain evidence="3">CBS 161.51</strain>
    </source>
</reference>
<feature type="compositionally biased region" description="Polar residues" evidence="1">
    <location>
        <begin position="314"/>
        <end position="323"/>
    </location>
</feature>
<evidence type="ECO:0000313" key="4">
    <source>
        <dbReference type="Proteomes" id="UP000800038"/>
    </source>
</evidence>
<dbReference type="Pfam" id="PF15463">
    <property type="entry name" value="ECM11"/>
    <property type="match status" value="1"/>
</dbReference>
<gene>
    <name evidence="3" type="ORF">EJ02DRAFT_456745</name>
</gene>
<feature type="compositionally biased region" description="Polar residues" evidence="1">
    <location>
        <begin position="42"/>
        <end position="52"/>
    </location>
</feature>
<keyword evidence="4" id="KW-1185">Reference proteome</keyword>
<organism evidence="3 4">
    <name type="scientific">Clathrospora elynae</name>
    <dbReference type="NCBI Taxonomy" id="706981"/>
    <lineage>
        <taxon>Eukaryota</taxon>
        <taxon>Fungi</taxon>
        <taxon>Dikarya</taxon>
        <taxon>Ascomycota</taxon>
        <taxon>Pezizomycotina</taxon>
        <taxon>Dothideomycetes</taxon>
        <taxon>Pleosporomycetidae</taxon>
        <taxon>Pleosporales</taxon>
        <taxon>Diademaceae</taxon>
        <taxon>Clathrospora</taxon>
    </lineage>
</organism>
<protein>
    <recommendedName>
        <fullName evidence="2">Extracellular mutant protein 11 C-terminal domain-containing protein</fullName>
    </recommendedName>
</protein>
<dbReference type="OrthoDB" id="5346740at2759"/>
<evidence type="ECO:0000256" key="1">
    <source>
        <dbReference type="SAM" id="MobiDB-lite"/>
    </source>
</evidence>
<accession>A0A6A5SIW3</accession>
<feature type="region of interest" description="Disordered" evidence="1">
    <location>
        <begin position="183"/>
        <end position="230"/>
    </location>
</feature>